<reference evidence="2" key="1">
    <citation type="journal article" date="2019" name="Int. J. Syst. Evol. Microbiol.">
        <title>The Global Catalogue of Microorganisms (GCM) 10K type strain sequencing project: providing services to taxonomists for standard genome sequencing and annotation.</title>
        <authorList>
            <consortium name="The Broad Institute Genomics Platform"/>
            <consortium name="The Broad Institute Genome Sequencing Center for Infectious Disease"/>
            <person name="Wu L."/>
            <person name="Ma J."/>
        </authorList>
    </citation>
    <scope>NUCLEOTIDE SEQUENCE [LARGE SCALE GENOMIC DNA]</scope>
    <source>
        <strain evidence="2">JCM 17923</strain>
    </source>
</reference>
<proteinExistence type="predicted"/>
<comment type="caution">
    <text evidence="1">The sequence shown here is derived from an EMBL/GenBank/DDBJ whole genome shotgun (WGS) entry which is preliminary data.</text>
</comment>
<keyword evidence="2" id="KW-1185">Reference proteome</keyword>
<organism evidence="1 2">
    <name type="scientific">Hymenobacter saemangeumensis</name>
    <dbReference type="NCBI Taxonomy" id="1084522"/>
    <lineage>
        <taxon>Bacteria</taxon>
        <taxon>Pseudomonadati</taxon>
        <taxon>Bacteroidota</taxon>
        <taxon>Cytophagia</taxon>
        <taxon>Cytophagales</taxon>
        <taxon>Hymenobacteraceae</taxon>
        <taxon>Hymenobacter</taxon>
    </lineage>
</organism>
<evidence type="ECO:0000313" key="2">
    <source>
        <dbReference type="Proteomes" id="UP001501153"/>
    </source>
</evidence>
<evidence type="ECO:0000313" key="1">
    <source>
        <dbReference type="EMBL" id="GAA4349768.1"/>
    </source>
</evidence>
<protein>
    <submittedName>
        <fullName evidence="1">Uncharacterized protein</fullName>
    </submittedName>
</protein>
<dbReference type="Proteomes" id="UP001501153">
    <property type="component" value="Unassembled WGS sequence"/>
</dbReference>
<name>A0ABP8I2I8_9BACT</name>
<accession>A0ABP8I2I8</accession>
<dbReference type="RefSeq" id="WP_345233820.1">
    <property type="nucleotide sequence ID" value="NZ_BAABGZ010000010.1"/>
</dbReference>
<sequence>MGALAETLTDLLPLKIRSNGDAPGLTTAQDLREYETAVIESIYQLEKLTRGSRLFASELYGATPTPADAELGDVYIDTAAGTVWLFDDGEWVTRGNLRPADGSKILGGTLAPDNALGKVGDWYFRYNIAAFEKTTGGWVSRFPLGAAAALPDQTGQNGKALFSDGGSAYWASVPAGYSDNQAKDAAASLFTGALVSTNLLGSYNGGTRVLTFNVKPASLTTAEIAPTSLAPGQFPASEQAKLTTAANWTSGVYSGIGPQALSGVEEGMFYASGGYAFRATGTNAAVCWKLTSFGS</sequence>
<gene>
    <name evidence="1" type="ORF">GCM10023185_06750</name>
</gene>
<dbReference type="EMBL" id="BAABGZ010000010">
    <property type="protein sequence ID" value="GAA4349768.1"/>
    <property type="molecule type" value="Genomic_DNA"/>
</dbReference>